<keyword evidence="3" id="KW-1185">Reference proteome</keyword>
<dbReference type="AlphaFoldDB" id="A0A7J7L385"/>
<dbReference type="InterPro" id="IPR002885">
    <property type="entry name" value="PPR_rpt"/>
</dbReference>
<dbReference type="GO" id="GO:0007005">
    <property type="term" value="P:mitochondrion organization"/>
    <property type="evidence" value="ECO:0007669"/>
    <property type="project" value="TreeGrafter"/>
</dbReference>
<dbReference type="Pfam" id="PF01535">
    <property type="entry name" value="PPR"/>
    <property type="match status" value="2"/>
</dbReference>
<keyword evidence="1" id="KW-0677">Repeat</keyword>
<dbReference type="PANTHER" id="PTHR47934:SF6">
    <property type="entry name" value="MITOCHONDRIAL GROUP I INTRON SPLICING FACTOR CCM1-RELATED"/>
    <property type="match status" value="1"/>
</dbReference>
<evidence type="ECO:0000256" key="1">
    <source>
        <dbReference type="ARBA" id="ARBA00022737"/>
    </source>
</evidence>
<comment type="caution">
    <text evidence="2">The sequence shown here is derived from an EMBL/GenBank/DDBJ whole genome shotgun (WGS) entry which is preliminary data.</text>
</comment>
<sequence length="121" mass="13373">MDIAKEEMQNANALFSELCEFYTKMVANGIVPDITSTVLIQGFCSRGKLETVQKVLEEMNVRNITSIAGYFREGNVQEASRLHNEMLCKGLTSDDKALKLLGNSDYGKYNSLAGWVEGAAK</sequence>
<evidence type="ECO:0000313" key="2">
    <source>
        <dbReference type="EMBL" id="KAF6137100.1"/>
    </source>
</evidence>
<dbReference type="GO" id="GO:0006396">
    <property type="term" value="P:RNA processing"/>
    <property type="evidence" value="ECO:0007669"/>
    <property type="project" value="TreeGrafter"/>
</dbReference>
<dbReference type="InterPro" id="IPR051114">
    <property type="entry name" value="Mito_RNA_Proc_CCM1"/>
</dbReference>
<dbReference type="GO" id="GO:0005739">
    <property type="term" value="C:mitochondrion"/>
    <property type="evidence" value="ECO:0007669"/>
    <property type="project" value="TreeGrafter"/>
</dbReference>
<dbReference type="GO" id="GO:0003729">
    <property type="term" value="F:mRNA binding"/>
    <property type="evidence" value="ECO:0007669"/>
    <property type="project" value="TreeGrafter"/>
</dbReference>
<dbReference type="PANTHER" id="PTHR47934">
    <property type="entry name" value="PENTATRICOPEPTIDE REPEAT-CONTAINING PROTEIN PET309, MITOCHONDRIAL"/>
    <property type="match status" value="1"/>
</dbReference>
<protein>
    <recommendedName>
        <fullName evidence="4">Pentatricopeptide repeat-containing protein</fullName>
    </recommendedName>
</protein>
<proteinExistence type="predicted"/>
<evidence type="ECO:0008006" key="4">
    <source>
        <dbReference type="Google" id="ProtNLM"/>
    </source>
</evidence>
<reference evidence="2 3" key="1">
    <citation type="journal article" date="2020" name="IScience">
        <title>Genome Sequencing of the Endangered Kingdonia uniflora (Circaeasteraceae, Ranunculales) Reveals Potential Mechanisms of Evolutionary Specialization.</title>
        <authorList>
            <person name="Sun Y."/>
            <person name="Deng T."/>
            <person name="Zhang A."/>
            <person name="Moore M.J."/>
            <person name="Landis J.B."/>
            <person name="Lin N."/>
            <person name="Zhang H."/>
            <person name="Zhang X."/>
            <person name="Huang J."/>
            <person name="Zhang X."/>
            <person name="Sun H."/>
            <person name="Wang H."/>
        </authorList>
    </citation>
    <scope>NUCLEOTIDE SEQUENCE [LARGE SCALE GENOMIC DNA]</scope>
    <source>
        <strain evidence="2">TB1705</strain>
        <tissue evidence="2">Leaf</tissue>
    </source>
</reference>
<gene>
    <name evidence="2" type="ORF">GIB67_030864</name>
</gene>
<dbReference type="InterPro" id="IPR011990">
    <property type="entry name" value="TPR-like_helical_dom_sf"/>
</dbReference>
<organism evidence="2 3">
    <name type="scientific">Kingdonia uniflora</name>
    <dbReference type="NCBI Taxonomy" id="39325"/>
    <lineage>
        <taxon>Eukaryota</taxon>
        <taxon>Viridiplantae</taxon>
        <taxon>Streptophyta</taxon>
        <taxon>Embryophyta</taxon>
        <taxon>Tracheophyta</taxon>
        <taxon>Spermatophyta</taxon>
        <taxon>Magnoliopsida</taxon>
        <taxon>Ranunculales</taxon>
        <taxon>Circaeasteraceae</taxon>
        <taxon>Kingdonia</taxon>
    </lineage>
</organism>
<dbReference type="Proteomes" id="UP000541444">
    <property type="component" value="Unassembled WGS sequence"/>
</dbReference>
<name>A0A7J7L385_9MAGN</name>
<dbReference type="NCBIfam" id="TIGR00756">
    <property type="entry name" value="PPR"/>
    <property type="match status" value="1"/>
</dbReference>
<accession>A0A7J7L385</accession>
<evidence type="ECO:0000313" key="3">
    <source>
        <dbReference type="Proteomes" id="UP000541444"/>
    </source>
</evidence>
<dbReference type="OrthoDB" id="1731516at2759"/>
<dbReference type="Gene3D" id="1.25.40.10">
    <property type="entry name" value="Tetratricopeptide repeat domain"/>
    <property type="match status" value="1"/>
</dbReference>
<dbReference type="EMBL" id="JACGCM010002660">
    <property type="protein sequence ID" value="KAF6137100.1"/>
    <property type="molecule type" value="Genomic_DNA"/>
</dbReference>